<dbReference type="GO" id="GO:0008374">
    <property type="term" value="F:O-acyltransferase activity"/>
    <property type="evidence" value="ECO:0007669"/>
    <property type="project" value="InterPro"/>
</dbReference>
<feature type="compositionally biased region" description="Basic and acidic residues" evidence="1">
    <location>
        <begin position="415"/>
        <end position="430"/>
    </location>
</feature>
<reference evidence="3" key="1">
    <citation type="submission" date="2020-06" db="EMBL/GenBank/DDBJ databases">
        <title>WGS assembly of Ceratodon purpureus strain R40.</title>
        <authorList>
            <person name="Carey S.B."/>
            <person name="Jenkins J."/>
            <person name="Shu S."/>
            <person name="Lovell J.T."/>
            <person name="Sreedasyam A."/>
            <person name="Maumus F."/>
            <person name="Tiley G.P."/>
            <person name="Fernandez-Pozo N."/>
            <person name="Barry K."/>
            <person name="Chen C."/>
            <person name="Wang M."/>
            <person name="Lipzen A."/>
            <person name="Daum C."/>
            <person name="Saski C.A."/>
            <person name="Payton A.C."/>
            <person name="Mcbreen J.C."/>
            <person name="Conrad R.E."/>
            <person name="Kollar L.M."/>
            <person name="Olsson S."/>
            <person name="Huttunen S."/>
            <person name="Landis J.B."/>
            <person name="Wickett N.J."/>
            <person name="Johnson M.G."/>
            <person name="Rensing S.A."/>
            <person name="Grimwood J."/>
            <person name="Schmutz J."/>
            <person name="Mcdaniel S.F."/>
        </authorList>
    </citation>
    <scope>NUCLEOTIDE SEQUENCE</scope>
    <source>
        <strain evidence="3">R40</strain>
    </source>
</reference>
<accession>A0A8T0J9J3</accession>
<dbReference type="EMBL" id="CM026421">
    <property type="protein sequence ID" value="KAG0592407.1"/>
    <property type="molecule type" value="Genomic_DNA"/>
</dbReference>
<comment type="caution">
    <text evidence="3">The sequence shown here is derived from an EMBL/GenBank/DDBJ whole genome shotgun (WGS) entry which is preliminary data.</text>
</comment>
<feature type="region of interest" description="Disordered" evidence="1">
    <location>
        <begin position="1"/>
        <end position="51"/>
    </location>
</feature>
<feature type="compositionally biased region" description="Basic residues" evidence="1">
    <location>
        <begin position="1"/>
        <end position="10"/>
    </location>
</feature>
<evidence type="ECO:0000313" key="3">
    <source>
        <dbReference type="EMBL" id="KAG0592407.1"/>
    </source>
</evidence>
<dbReference type="GO" id="GO:0006629">
    <property type="term" value="P:lipid metabolic process"/>
    <property type="evidence" value="ECO:0007669"/>
    <property type="project" value="InterPro"/>
</dbReference>
<dbReference type="PANTHER" id="PTHR11440">
    <property type="entry name" value="LECITHIN-CHOLESTEROL ACYLTRANSFERASE-RELATED"/>
    <property type="match status" value="1"/>
</dbReference>
<keyword evidence="4" id="KW-1185">Reference proteome</keyword>
<evidence type="ECO:0000256" key="2">
    <source>
        <dbReference type="SAM" id="Phobius"/>
    </source>
</evidence>
<dbReference type="AlphaFoldDB" id="A0A8T0J9J3"/>
<dbReference type="SUPFAM" id="SSF53474">
    <property type="entry name" value="alpha/beta-Hydrolases"/>
    <property type="match status" value="1"/>
</dbReference>
<keyword evidence="2" id="KW-0472">Membrane</keyword>
<evidence type="ECO:0000313" key="4">
    <source>
        <dbReference type="Proteomes" id="UP000822688"/>
    </source>
</evidence>
<proteinExistence type="predicted"/>
<evidence type="ECO:0008006" key="5">
    <source>
        <dbReference type="Google" id="ProtNLM"/>
    </source>
</evidence>
<gene>
    <name evidence="3" type="ORF">KC19_1G249900</name>
</gene>
<feature type="compositionally biased region" description="Basic and acidic residues" evidence="1">
    <location>
        <begin position="25"/>
        <end position="45"/>
    </location>
</feature>
<sequence>MSTAIRRKGSKQVEDEGTAVSSGHSNKEEKLKDSDSESTKAEKEKQVKKHKKSKKSKVSAWGCIDSCCWLVGYICVTWWILVVLYNALPHSLPQYVTERITGPLPDPPGVTMKKEGLTAKHPVVFVPGIVTGGLELWEGKACADGLFRKRLWGGTFGEIYKRPRCWMEHMSLDNETGLDPEGIRVRPVSGLVAADYFAPGYFVWAVLIENLARIGYEEKSMYMAAYDWRLTFQNTEVRDQSLSRLKNQIESMVQTSGHKAVVIPHSMGSLYFMHFLKWVEAPTPMGGGGGPDWVARHIKANMNIAGPFLGVPKAFAGIFSAEAKDIAVARYFSLLLMPGYHTLFVSFYINLSSLLCSSRAIAPGVLDNDIFGLQTIQYIMKVTRTWDSCLSMLPKGGTTIWGNASWSPEEGYDCSTKKSNETDGAVKEQTESGLQIGSHGKPAAHYGRMVAFGKEAAATSYEVIAERKKEVKAPTNTTLRNTTACGDVWTEYQELTWEDVEDIANREIFNADDLAEVLRKVAPKLMARGDENWSFDIADDPSDKKYDHYRYWANPLETTLPNAPDMEVYCLYGVGIPTERSYIYKVSPSSDNCYIPFRIDTSADGDSEGCLKGGVQFVDGDETVPALSAGYVCHAPWKGKTKFNPGGSPSYVREYKHAPPANLLEGRGTQSGSHVDIMGNFALIEDILKVAAGWTGDKVGGDRIYSDLPKWSERIKLKL</sequence>
<dbReference type="InterPro" id="IPR003386">
    <property type="entry name" value="LACT/PDAT_acylTrfase"/>
</dbReference>
<organism evidence="3 4">
    <name type="scientific">Ceratodon purpureus</name>
    <name type="common">Fire moss</name>
    <name type="synonym">Dicranum purpureum</name>
    <dbReference type="NCBI Taxonomy" id="3225"/>
    <lineage>
        <taxon>Eukaryota</taxon>
        <taxon>Viridiplantae</taxon>
        <taxon>Streptophyta</taxon>
        <taxon>Embryophyta</taxon>
        <taxon>Bryophyta</taxon>
        <taxon>Bryophytina</taxon>
        <taxon>Bryopsida</taxon>
        <taxon>Dicranidae</taxon>
        <taxon>Pseudoditrichales</taxon>
        <taxon>Ditrichaceae</taxon>
        <taxon>Ceratodon</taxon>
    </lineage>
</organism>
<dbReference type="InterPro" id="IPR029058">
    <property type="entry name" value="AB_hydrolase_fold"/>
</dbReference>
<name>A0A8T0J9J3_CERPU</name>
<keyword evidence="2" id="KW-1133">Transmembrane helix</keyword>
<dbReference type="Proteomes" id="UP000822688">
    <property type="component" value="Chromosome 1"/>
</dbReference>
<dbReference type="Gene3D" id="3.40.50.1820">
    <property type="entry name" value="alpha/beta hydrolase"/>
    <property type="match status" value="1"/>
</dbReference>
<keyword evidence="2" id="KW-0812">Transmembrane</keyword>
<feature type="transmembrane region" description="Helical" evidence="2">
    <location>
        <begin position="58"/>
        <end position="85"/>
    </location>
</feature>
<feature type="region of interest" description="Disordered" evidence="1">
    <location>
        <begin position="412"/>
        <end position="440"/>
    </location>
</feature>
<evidence type="ECO:0000256" key="1">
    <source>
        <dbReference type="SAM" id="MobiDB-lite"/>
    </source>
</evidence>
<dbReference type="Pfam" id="PF02450">
    <property type="entry name" value="LCAT"/>
    <property type="match status" value="1"/>
</dbReference>
<protein>
    <recommendedName>
        <fullName evidence="5">Phospholipid:diacylglycerol acyltransferase</fullName>
    </recommendedName>
</protein>